<keyword evidence="2" id="KW-1185">Reference proteome</keyword>
<reference evidence="1 2" key="1">
    <citation type="submission" date="2021-01" db="EMBL/GenBank/DDBJ databases">
        <title>Genome seq and assembly of Devosia sp. G19.</title>
        <authorList>
            <person name="Chhetri G."/>
        </authorList>
    </citation>
    <scope>NUCLEOTIDE SEQUENCE [LARGE SCALE GENOMIC DNA]</scope>
    <source>
        <strain evidence="1 2">G19</strain>
    </source>
</reference>
<proteinExistence type="predicted"/>
<sequence>MPKVLLSARDAAAAHHIAEMVSLAAQPGWQVVVVAQAPALLILQALGVDCIPVLLPPVTVGSDAEAMLHLAKGLLDAEKPDIIVAGLSSPGDGGIDEALLAVRKVPALLMQDFWGEQNRFFGSGADAFLALDEYARTVNQAKHGKSSFVVGSPRHARLARLDLAAERRKIRSKLNISENQSVYGWFGQSLHHIPGYRKSLAAWIEAIADTGCQLVYKPHPRESAAGQQATESLFAAAGVTQRTLSDWTIESALLACDVATSILSNCLYDAAYLNYFSATPLIAPVAWLTEQEVRAVFDAVTSVHDLPYQSAGIAHLVQERADMNRVRSAALPETRRQLWQAARANLTDPREAGDRVAAAILATLN</sequence>
<gene>
    <name evidence="1" type="ORF">JI749_13365</name>
</gene>
<dbReference type="Proteomes" id="UP000595460">
    <property type="component" value="Chromosome"/>
</dbReference>
<dbReference type="EMBL" id="CP068047">
    <property type="protein sequence ID" value="QQR35338.1"/>
    <property type="molecule type" value="Genomic_DNA"/>
</dbReference>
<organism evidence="1 2">
    <name type="scientific">Devosia oryziradicis</name>
    <dbReference type="NCBI Taxonomy" id="2801335"/>
    <lineage>
        <taxon>Bacteria</taxon>
        <taxon>Pseudomonadati</taxon>
        <taxon>Pseudomonadota</taxon>
        <taxon>Alphaproteobacteria</taxon>
        <taxon>Hyphomicrobiales</taxon>
        <taxon>Devosiaceae</taxon>
        <taxon>Devosia</taxon>
    </lineage>
</organism>
<dbReference type="RefSeq" id="WP_201654761.1">
    <property type="nucleotide sequence ID" value="NZ_CP068047.1"/>
</dbReference>
<accession>A0ABX7BUW1</accession>
<evidence type="ECO:0000313" key="1">
    <source>
        <dbReference type="EMBL" id="QQR35338.1"/>
    </source>
</evidence>
<name>A0ABX7BUW1_9HYPH</name>
<protein>
    <submittedName>
        <fullName evidence="1">Uncharacterized protein</fullName>
    </submittedName>
</protein>
<evidence type="ECO:0000313" key="2">
    <source>
        <dbReference type="Proteomes" id="UP000595460"/>
    </source>
</evidence>
<dbReference type="SUPFAM" id="SSF53756">
    <property type="entry name" value="UDP-Glycosyltransferase/glycogen phosphorylase"/>
    <property type="match status" value="1"/>
</dbReference>